<dbReference type="EMBL" id="JBEDNQ010000010">
    <property type="protein sequence ID" value="MEQ3553480.1"/>
    <property type="molecule type" value="Genomic_DNA"/>
</dbReference>
<evidence type="ECO:0000256" key="1">
    <source>
        <dbReference type="ARBA" id="ARBA00006484"/>
    </source>
</evidence>
<dbReference type="SUPFAM" id="SSF51735">
    <property type="entry name" value="NAD(P)-binding Rossmann-fold domains"/>
    <property type="match status" value="1"/>
</dbReference>
<dbReference type="PANTHER" id="PTHR42879">
    <property type="entry name" value="3-OXOACYL-(ACYL-CARRIER-PROTEIN) REDUCTASE"/>
    <property type="match status" value="1"/>
</dbReference>
<gene>
    <name evidence="2" type="ORF">WIS52_23665</name>
</gene>
<organism evidence="2 3">
    <name type="scientific">Pseudonocardia nematodicida</name>
    <dbReference type="NCBI Taxonomy" id="1206997"/>
    <lineage>
        <taxon>Bacteria</taxon>
        <taxon>Bacillati</taxon>
        <taxon>Actinomycetota</taxon>
        <taxon>Actinomycetes</taxon>
        <taxon>Pseudonocardiales</taxon>
        <taxon>Pseudonocardiaceae</taxon>
        <taxon>Pseudonocardia</taxon>
    </lineage>
</organism>
<dbReference type="PANTHER" id="PTHR42879:SF6">
    <property type="entry name" value="NADPH-DEPENDENT REDUCTASE BACG"/>
    <property type="match status" value="1"/>
</dbReference>
<dbReference type="InterPro" id="IPR002347">
    <property type="entry name" value="SDR_fam"/>
</dbReference>
<accession>A0ABV1KG91</accession>
<dbReference type="InterPro" id="IPR050259">
    <property type="entry name" value="SDR"/>
</dbReference>
<dbReference type="Proteomes" id="UP001494902">
    <property type="component" value="Unassembled WGS sequence"/>
</dbReference>
<evidence type="ECO:0000313" key="3">
    <source>
        <dbReference type="Proteomes" id="UP001494902"/>
    </source>
</evidence>
<dbReference type="Gene3D" id="3.40.50.720">
    <property type="entry name" value="NAD(P)-binding Rossmann-like Domain"/>
    <property type="match status" value="1"/>
</dbReference>
<name>A0ABV1KG91_9PSEU</name>
<dbReference type="Pfam" id="PF13561">
    <property type="entry name" value="adh_short_C2"/>
    <property type="match status" value="1"/>
</dbReference>
<comment type="similarity">
    <text evidence="1">Belongs to the short-chain dehydrogenases/reductases (SDR) family.</text>
</comment>
<sequence length="261" mass="27039">MDLGIKGRVALVLGAGGGLGGAIARSLAEEGADVVVADRSQEAAEATCADITGTGGTAHCYTWDLADIEAGVETIDRIATEVGPVDILVNVTGGPPPSPVAGQEPALWRQNFEMMVLSVVTLTDRVLPGMRERGWGRIITSTTSGVVAPIPDLGLSNSLRSSLVGWSKTLAAEVASDGVTSNVVLPGRIATDRIGFLDRKKAERLDIAVDEVVADSLRAIPAGRYGQPEEYGATVAFLASEHASYITGSVIRVDGGYVPSI</sequence>
<comment type="caution">
    <text evidence="2">The sequence shown here is derived from an EMBL/GenBank/DDBJ whole genome shotgun (WGS) entry which is preliminary data.</text>
</comment>
<dbReference type="RefSeq" id="WP_349300547.1">
    <property type="nucleotide sequence ID" value="NZ_JBEDNQ010000010.1"/>
</dbReference>
<protein>
    <submittedName>
        <fullName evidence="2">SDR family oxidoreductase</fullName>
    </submittedName>
</protein>
<evidence type="ECO:0000313" key="2">
    <source>
        <dbReference type="EMBL" id="MEQ3553480.1"/>
    </source>
</evidence>
<keyword evidence="3" id="KW-1185">Reference proteome</keyword>
<reference evidence="2 3" key="1">
    <citation type="submission" date="2024-03" db="EMBL/GenBank/DDBJ databases">
        <title>Draft genome sequence of Pseudonocardia nematodicida JCM 31783.</title>
        <authorList>
            <person name="Butdee W."/>
            <person name="Duangmal K."/>
        </authorList>
    </citation>
    <scope>NUCLEOTIDE SEQUENCE [LARGE SCALE GENOMIC DNA]</scope>
    <source>
        <strain evidence="2 3">JCM 31783</strain>
    </source>
</reference>
<dbReference type="InterPro" id="IPR036291">
    <property type="entry name" value="NAD(P)-bd_dom_sf"/>
</dbReference>
<dbReference type="PRINTS" id="PR00081">
    <property type="entry name" value="GDHRDH"/>
</dbReference>
<proteinExistence type="inferred from homology"/>